<keyword evidence="2 4" id="KW-0863">Zinc-finger</keyword>
<evidence type="ECO:0000313" key="6">
    <source>
        <dbReference type="EMBL" id="KAF2491616.1"/>
    </source>
</evidence>
<dbReference type="GO" id="GO:0008270">
    <property type="term" value="F:zinc ion binding"/>
    <property type="evidence" value="ECO:0007669"/>
    <property type="project" value="UniProtKB-KW"/>
</dbReference>
<organism evidence="6 7">
    <name type="scientific">Lophium mytilinum</name>
    <dbReference type="NCBI Taxonomy" id="390894"/>
    <lineage>
        <taxon>Eukaryota</taxon>
        <taxon>Fungi</taxon>
        <taxon>Dikarya</taxon>
        <taxon>Ascomycota</taxon>
        <taxon>Pezizomycotina</taxon>
        <taxon>Dothideomycetes</taxon>
        <taxon>Pleosporomycetidae</taxon>
        <taxon>Mytilinidiales</taxon>
        <taxon>Mytilinidiaceae</taxon>
        <taxon>Lophium</taxon>
    </lineage>
</organism>
<proteinExistence type="predicted"/>
<dbReference type="PANTHER" id="PTHR45969:SF55">
    <property type="entry name" value="OS07G0686300 PROTEIN"/>
    <property type="match status" value="1"/>
</dbReference>
<dbReference type="Pfam" id="PF13639">
    <property type="entry name" value="zf-RING_2"/>
    <property type="match status" value="1"/>
</dbReference>
<evidence type="ECO:0000256" key="1">
    <source>
        <dbReference type="ARBA" id="ARBA00022723"/>
    </source>
</evidence>
<gene>
    <name evidence="6" type="ORF">BU16DRAFT_594645</name>
</gene>
<dbReference type="PROSITE" id="PS50089">
    <property type="entry name" value="ZF_RING_2"/>
    <property type="match status" value="1"/>
</dbReference>
<evidence type="ECO:0000256" key="3">
    <source>
        <dbReference type="ARBA" id="ARBA00022833"/>
    </source>
</evidence>
<reference evidence="6" key="1">
    <citation type="journal article" date="2020" name="Stud. Mycol.">
        <title>101 Dothideomycetes genomes: a test case for predicting lifestyles and emergence of pathogens.</title>
        <authorList>
            <person name="Haridas S."/>
            <person name="Albert R."/>
            <person name="Binder M."/>
            <person name="Bloem J."/>
            <person name="Labutti K."/>
            <person name="Salamov A."/>
            <person name="Andreopoulos B."/>
            <person name="Baker S."/>
            <person name="Barry K."/>
            <person name="Bills G."/>
            <person name="Bluhm B."/>
            <person name="Cannon C."/>
            <person name="Castanera R."/>
            <person name="Culley D."/>
            <person name="Daum C."/>
            <person name="Ezra D."/>
            <person name="Gonzalez J."/>
            <person name="Henrissat B."/>
            <person name="Kuo A."/>
            <person name="Liang C."/>
            <person name="Lipzen A."/>
            <person name="Lutzoni F."/>
            <person name="Magnuson J."/>
            <person name="Mondo S."/>
            <person name="Nolan M."/>
            <person name="Ohm R."/>
            <person name="Pangilinan J."/>
            <person name="Park H.-J."/>
            <person name="Ramirez L."/>
            <person name="Alfaro M."/>
            <person name="Sun H."/>
            <person name="Tritt A."/>
            <person name="Yoshinaga Y."/>
            <person name="Zwiers L.-H."/>
            <person name="Turgeon B."/>
            <person name="Goodwin S."/>
            <person name="Spatafora J."/>
            <person name="Crous P."/>
            <person name="Grigoriev I."/>
        </authorList>
    </citation>
    <scope>NUCLEOTIDE SEQUENCE</scope>
    <source>
        <strain evidence="6">CBS 269.34</strain>
    </source>
</reference>
<evidence type="ECO:0000259" key="5">
    <source>
        <dbReference type="PROSITE" id="PS50089"/>
    </source>
</evidence>
<accession>A0A6A6QHY0</accession>
<dbReference type="PANTHER" id="PTHR45969">
    <property type="entry name" value="RING ZINC FINGER PROTEIN-RELATED"/>
    <property type="match status" value="1"/>
</dbReference>
<dbReference type="GO" id="GO:0061630">
    <property type="term" value="F:ubiquitin protein ligase activity"/>
    <property type="evidence" value="ECO:0007669"/>
    <property type="project" value="TreeGrafter"/>
</dbReference>
<dbReference type="SUPFAM" id="SSF57850">
    <property type="entry name" value="RING/U-box"/>
    <property type="match status" value="1"/>
</dbReference>
<protein>
    <recommendedName>
        <fullName evidence="5">RING-type domain-containing protein</fullName>
    </recommendedName>
</protein>
<dbReference type="InterPro" id="IPR001841">
    <property type="entry name" value="Znf_RING"/>
</dbReference>
<dbReference type="AlphaFoldDB" id="A0A6A6QHY0"/>
<evidence type="ECO:0000313" key="7">
    <source>
        <dbReference type="Proteomes" id="UP000799750"/>
    </source>
</evidence>
<keyword evidence="7" id="KW-1185">Reference proteome</keyword>
<evidence type="ECO:0000256" key="4">
    <source>
        <dbReference type="PROSITE-ProRule" id="PRU00175"/>
    </source>
</evidence>
<sequence length="234" mass="27653">MSWNGLDEIWNDPTETWNGPAETYLEFIFNYFKDVDSGDPRLLNECPLCFNSYKGSHPAAQVTNVPGCNHVFGRECLFRWLTSNNRNYNTCPSCRTPLYGVSLERVDEINEGFKREVEDWRNSVTPALSEEELARRVQLSRDDMLQQLDAFYAEHRRNGGTEPVTQAQSDEWSRIIRDREYERARHQTGDLDRGLVLMARNVEDVRRWVKEADETRKRQARERERRMALWRTEI</sequence>
<dbReference type="OrthoDB" id="8062037at2759"/>
<dbReference type="InterPro" id="IPR013083">
    <property type="entry name" value="Znf_RING/FYVE/PHD"/>
</dbReference>
<dbReference type="Gene3D" id="3.30.40.10">
    <property type="entry name" value="Zinc/RING finger domain, C3HC4 (zinc finger)"/>
    <property type="match status" value="1"/>
</dbReference>
<dbReference type="Proteomes" id="UP000799750">
    <property type="component" value="Unassembled WGS sequence"/>
</dbReference>
<feature type="domain" description="RING-type" evidence="5">
    <location>
        <begin position="46"/>
        <end position="95"/>
    </location>
</feature>
<evidence type="ECO:0000256" key="2">
    <source>
        <dbReference type="ARBA" id="ARBA00022771"/>
    </source>
</evidence>
<dbReference type="GO" id="GO:0016567">
    <property type="term" value="P:protein ubiquitination"/>
    <property type="evidence" value="ECO:0007669"/>
    <property type="project" value="TreeGrafter"/>
</dbReference>
<keyword evidence="3" id="KW-0862">Zinc</keyword>
<dbReference type="EMBL" id="MU004195">
    <property type="protein sequence ID" value="KAF2491616.1"/>
    <property type="molecule type" value="Genomic_DNA"/>
</dbReference>
<name>A0A6A6QHY0_9PEZI</name>
<keyword evidence="1" id="KW-0479">Metal-binding</keyword>